<dbReference type="Gene3D" id="3.30.470.30">
    <property type="entry name" value="DNA ligase/mRNA capping enzyme"/>
    <property type="match status" value="1"/>
</dbReference>
<comment type="similarity">
    <text evidence="1">Belongs to the ATP-dependent DNA ligase family.</text>
</comment>
<dbReference type="InterPro" id="IPR050191">
    <property type="entry name" value="ATP-dep_DNA_ligase"/>
</dbReference>
<sequence>MELVQLCQRGEWGSYPPNRWWERKKDGTRCKAEKENGEVSLTNRKGNSYTEQFPEIVEALKQIPHDFKIDGEICGENFTALAGRTHLQDPFKIKLMAKLKPCDLFVFDILKLDGRELAQEPLRVRKQALLKIPESPRIKLVMPEPLDLLIKLVEAKEIEGLVGKDPEAP</sequence>
<dbReference type="Gene3D" id="3.30.1490.70">
    <property type="match status" value="1"/>
</dbReference>
<keyword evidence="2" id="KW-0436">Ligase</keyword>
<evidence type="ECO:0000256" key="1">
    <source>
        <dbReference type="ARBA" id="ARBA00007572"/>
    </source>
</evidence>
<dbReference type="SUPFAM" id="SSF56091">
    <property type="entry name" value="DNA ligase/mRNA capping enzyme, catalytic domain"/>
    <property type="match status" value="1"/>
</dbReference>
<dbReference type="PANTHER" id="PTHR45674:SF4">
    <property type="entry name" value="DNA LIGASE 1"/>
    <property type="match status" value="1"/>
</dbReference>
<dbReference type="GO" id="GO:0006281">
    <property type="term" value="P:DNA repair"/>
    <property type="evidence" value="ECO:0007669"/>
    <property type="project" value="InterPro"/>
</dbReference>
<dbReference type="GO" id="GO:0006310">
    <property type="term" value="P:DNA recombination"/>
    <property type="evidence" value="ECO:0007669"/>
    <property type="project" value="InterPro"/>
</dbReference>
<comment type="caution">
    <text evidence="4">The sequence shown here is derived from an EMBL/GenBank/DDBJ whole genome shotgun (WGS) entry which is preliminary data.</text>
</comment>
<name>X1MMX6_9ZZZZ</name>
<proteinExistence type="inferred from homology"/>
<reference evidence="4" key="1">
    <citation type="journal article" date="2014" name="Front. Microbiol.">
        <title>High frequency of phylogenetically diverse reductive dehalogenase-homologous genes in deep subseafloor sedimentary metagenomes.</title>
        <authorList>
            <person name="Kawai M."/>
            <person name="Futagami T."/>
            <person name="Toyoda A."/>
            <person name="Takaki Y."/>
            <person name="Nishi S."/>
            <person name="Hori S."/>
            <person name="Arai W."/>
            <person name="Tsubouchi T."/>
            <person name="Morono Y."/>
            <person name="Uchiyama I."/>
            <person name="Ito T."/>
            <person name="Fujiyama A."/>
            <person name="Inagaki F."/>
            <person name="Takami H."/>
        </authorList>
    </citation>
    <scope>NUCLEOTIDE SEQUENCE</scope>
    <source>
        <strain evidence="4">Expedition CK06-06</strain>
    </source>
</reference>
<protein>
    <recommendedName>
        <fullName evidence="3">ATP-dependent DNA ligase family profile domain-containing protein</fullName>
    </recommendedName>
</protein>
<dbReference type="AlphaFoldDB" id="X1MMX6"/>
<dbReference type="Pfam" id="PF01068">
    <property type="entry name" value="DNA_ligase_A_M"/>
    <property type="match status" value="1"/>
</dbReference>
<feature type="non-terminal residue" evidence="4">
    <location>
        <position position="169"/>
    </location>
</feature>
<accession>X1MMX6</accession>
<dbReference type="InterPro" id="IPR012310">
    <property type="entry name" value="DNA_ligase_ATP-dep_cent"/>
</dbReference>
<dbReference type="GO" id="GO:0005524">
    <property type="term" value="F:ATP binding"/>
    <property type="evidence" value="ECO:0007669"/>
    <property type="project" value="InterPro"/>
</dbReference>
<dbReference type="GO" id="GO:0003910">
    <property type="term" value="F:DNA ligase (ATP) activity"/>
    <property type="evidence" value="ECO:0007669"/>
    <property type="project" value="InterPro"/>
</dbReference>
<dbReference type="EMBL" id="BARV01021022">
    <property type="protein sequence ID" value="GAI19406.1"/>
    <property type="molecule type" value="Genomic_DNA"/>
</dbReference>
<organism evidence="4">
    <name type="scientific">marine sediment metagenome</name>
    <dbReference type="NCBI Taxonomy" id="412755"/>
    <lineage>
        <taxon>unclassified sequences</taxon>
        <taxon>metagenomes</taxon>
        <taxon>ecological metagenomes</taxon>
    </lineage>
</organism>
<evidence type="ECO:0000256" key="2">
    <source>
        <dbReference type="ARBA" id="ARBA00022598"/>
    </source>
</evidence>
<evidence type="ECO:0000259" key="3">
    <source>
        <dbReference type="Pfam" id="PF01068"/>
    </source>
</evidence>
<gene>
    <name evidence="4" type="ORF">S06H3_34931</name>
</gene>
<evidence type="ECO:0000313" key="4">
    <source>
        <dbReference type="EMBL" id="GAI19406.1"/>
    </source>
</evidence>
<feature type="domain" description="ATP-dependent DNA ligase family profile" evidence="3">
    <location>
        <begin position="20"/>
        <end position="167"/>
    </location>
</feature>
<dbReference type="PANTHER" id="PTHR45674">
    <property type="entry name" value="DNA LIGASE 1/3 FAMILY MEMBER"/>
    <property type="match status" value="1"/>
</dbReference>